<feature type="domain" description="Serpin" evidence="2">
    <location>
        <begin position="39"/>
        <end position="79"/>
    </location>
</feature>
<evidence type="ECO:0000256" key="1">
    <source>
        <dbReference type="ARBA" id="ARBA00009500"/>
    </source>
</evidence>
<dbReference type="OrthoDB" id="685982at2759"/>
<dbReference type="AlphaFoldDB" id="A0A811Q326"/>
<comment type="caution">
    <text evidence="3">The sequence shown here is derived from an EMBL/GenBank/DDBJ whole genome shotgun (WGS) entry which is preliminary data.</text>
</comment>
<protein>
    <recommendedName>
        <fullName evidence="2">Serpin domain-containing protein</fullName>
    </recommendedName>
</protein>
<keyword evidence="4" id="KW-1185">Reference proteome</keyword>
<dbReference type="Proteomes" id="UP000604825">
    <property type="component" value="Unassembled WGS sequence"/>
</dbReference>
<dbReference type="Pfam" id="PF00079">
    <property type="entry name" value="Serpin"/>
    <property type="match status" value="1"/>
</dbReference>
<evidence type="ECO:0000313" key="4">
    <source>
        <dbReference type="Proteomes" id="UP000604825"/>
    </source>
</evidence>
<dbReference type="InterPro" id="IPR042178">
    <property type="entry name" value="Serpin_sf_1"/>
</dbReference>
<accession>A0A811Q326</accession>
<dbReference type="Gene3D" id="3.30.497.10">
    <property type="entry name" value="Antithrombin, subunit I, domain 2"/>
    <property type="match status" value="1"/>
</dbReference>
<gene>
    <name evidence="3" type="ORF">NCGR_LOCUS37081</name>
</gene>
<dbReference type="InterPro" id="IPR036186">
    <property type="entry name" value="Serpin_sf"/>
</dbReference>
<dbReference type="InterPro" id="IPR023796">
    <property type="entry name" value="Serpin_dom"/>
</dbReference>
<dbReference type="SUPFAM" id="SSF56574">
    <property type="entry name" value="Serpins"/>
    <property type="match status" value="1"/>
</dbReference>
<evidence type="ECO:0000313" key="3">
    <source>
        <dbReference type="EMBL" id="CAD6253456.1"/>
    </source>
</evidence>
<evidence type="ECO:0000259" key="2">
    <source>
        <dbReference type="Pfam" id="PF00079"/>
    </source>
</evidence>
<comment type="similarity">
    <text evidence="1">Belongs to the serpin family.</text>
</comment>
<reference evidence="3" key="1">
    <citation type="submission" date="2020-10" db="EMBL/GenBank/DDBJ databases">
        <authorList>
            <person name="Han B."/>
            <person name="Lu T."/>
            <person name="Zhao Q."/>
            <person name="Huang X."/>
            <person name="Zhao Y."/>
        </authorList>
    </citation>
    <scope>NUCLEOTIDE SEQUENCE</scope>
</reference>
<sequence length="112" mass="10864">MAADAATAARDGQTALALRLAKHLAPQAPGAEDSFAATTAANKNVAFSPLSVHAALALTAAGTNGATLAQLLAILGAPSAEGLADFGRRVADHVLANRSGAGGPHVLFGGGV</sequence>
<organism evidence="3 4">
    <name type="scientific">Miscanthus lutarioriparius</name>
    <dbReference type="NCBI Taxonomy" id="422564"/>
    <lineage>
        <taxon>Eukaryota</taxon>
        <taxon>Viridiplantae</taxon>
        <taxon>Streptophyta</taxon>
        <taxon>Embryophyta</taxon>
        <taxon>Tracheophyta</taxon>
        <taxon>Spermatophyta</taxon>
        <taxon>Magnoliopsida</taxon>
        <taxon>Liliopsida</taxon>
        <taxon>Poales</taxon>
        <taxon>Poaceae</taxon>
        <taxon>PACMAD clade</taxon>
        <taxon>Panicoideae</taxon>
        <taxon>Andropogonodae</taxon>
        <taxon>Andropogoneae</taxon>
        <taxon>Saccharinae</taxon>
        <taxon>Miscanthus</taxon>
    </lineage>
</organism>
<name>A0A811Q326_9POAL</name>
<proteinExistence type="inferred from homology"/>
<dbReference type="EMBL" id="CAJGYO010000009">
    <property type="protein sequence ID" value="CAD6253456.1"/>
    <property type="molecule type" value="Genomic_DNA"/>
</dbReference>